<proteinExistence type="predicted"/>
<dbReference type="PANTHER" id="PTHR33327">
    <property type="entry name" value="ENDONUCLEASE"/>
    <property type="match status" value="1"/>
</dbReference>
<accession>A0A2H1WB17</accession>
<gene>
    <name evidence="3" type="ORF">SFRICE_036833</name>
</gene>
<name>A0A2H1WB17_SPOFR</name>
<organism evidence="3">
    <name type="scientific">Spodoptera frugiperda</name>
    <name type="common">Fall armyworm</name>
    <dbReference type="NCBI Taxonomy" id="7108"/>
    <lineage>
        <taxon>Eukaryota</taxon>
        <taxon>Metazoa</taxon>
        <taxon>Ecdysozoa</taxon>
        <taxon>Arthropoda</taxon>
        <taxon>Hexapoda</taxon>
        <taxon>Insecta</taxon>
        <taxon>Pterygota</taxon>
        <taxon>Neoptera</taxon>
        <taxon>Endopterygota</taxon>
        <taxon>Lepidoptera</taxon>
        <taxon>Glossata</taxon>
        <taxon>Ditrysia</taxon>
        <taxon>Noctuoidea</taxon>
        <taxon>Noctuidae</taxon>
        <taxon>Amphipyrinae</taxon>
        <taxon>Spodoptera</taxon>
    </lineage>
</organism>
<evidence type="ECO:0000256" key="1">
    <source>
        <dbReference type="SAM" id="MobiDB-lite"/>
    </source>
</evidence>
<dbReference type="InterPro" id="IPR055469">
    <property type="entry name" value="DUF7041"/>
</dbReference>
<feature type="compositionally biased region" description="Polar residues" evidence="1">
    <location>
        <begin position="209"/>
        <end position="219"/>
    </location>
</feature>
<evidence type="ECO:0000259" key="2">
    <source>
        <dbReference type="Pfam" id="PF23055"/>
    </source>
</evidence>
<protein>
    <submittedName>
        <fullName evidence="3">SFRICE_036833</fullName>
    </submittedName>
</protein>
<feature type="region of interest" description="Disordered" evidence="1">
    <location>
        <begin position="204"/>
        <end position="233"/>
    </location>
</feature>
<feature type="compositionally biased region" description="Low complexity" evidence="1">
    <location>
        <begin position="220"/>
        <end position="231"/>
    </location>
</feature>
<evidence type="ECO:0000313" key="3">
    <source>
        <dbReference type="EMBL" id="SOQ50042.1"/>
    </source>
</evidence>
<dbReference type="AlphaFoldDB" id="A0A2H1WB17"/>
<feature type="domain" description="DUF7041" evidence="2">
    <location>
        <begin position="21"/>
        <end position="102"/>
    </location>
</feature>
<reference evidence="3" key="1">
    <citation type="submission" date="2016-07" db="EMBL/GenBank/DDBJ databases">
        <authorList>
            <person name="Bretaudeau A."/>
        </authorList>
    </citation>
    <scope>NUCLEOTIDE SEQUENCE</scope>
    <source>
        <strain evidence="3">Rice</strain>
        <tissue evidence="3">Whole body</tissue>
    </source>
</reference>
<sequence>MAKSKVESSVDLAAIVLTSKIPEFWVDSPHAWFYRIEAMLAPQKLSDDSRFDIVVSKLTKEAIQQVTDLLMDPPDGKKFESLKTRLLAIYEESKNRQLQKLISEMDQKPSQLLRRMRELAKEKIPDNTLRMLWQGHLPSPLRAVLAATESKDLDSLAVLADNVFETTRATHVSEVSQQQPSTSKETDLIMAEIAKLTMKVEQLERSNARSRPQQRNWNHSRSASRTGSRARFASRRTPESPDWLCFYHYWFRTKAKRCNEPCSWKSSPEN</sequence>
<dbReference type="PANTHER" id="PTHR33327:SF3">
    <property type="entry name" value="RNA-DIRECTED DNA POLYMERASE"/>
    <property type="match status" value="1"/>
</dbReference>
<dbReference type="Pfam" id="PF23055">
    <property type="entry name" value="DUF7041"/>
    <property type="match status" value="1"/>
</dbReference>
<dbReference type="EMBL" id="ODYU01007352">
    <property type="protein sequence ID" value="SOQ50042.1"/>
    <property type="molecule type" value="Genomic_DNA"/>
</dbReference>